<dbReference type="Pfam" id="PF07007">
    <property type="entry name" value="LprI"/>
    <property type="match status" value="1"/>
</dbReference>
<accession>A0A8E0WLI7</accession>
<organism evidence="3 4">
    <name type="scientific">Rickettsia tamurae subsp. buchneri</name>
    <dbReference type="NCBI Taxonomy" id="1462938"/>
    <lineage>
        <taxon>Bacteria</taxon>
        <taxon>Pseudomonadati</taxon>
        <taxon>Pseudomonadota</taxon>
        <taxon>Alphaproteobacteria</taxon>
        <taxon>Rickettsiales</taxon>
        <taxon>Rickettsiaceae</taxon>
        <taxon>Rickettsieae</taxon>
        <taxon>Rickettsia</taxon>
        <taxon>spotted fever group</taxon>
    </lineage>
</organism>
<evidence type="ECO:0000313" key="4">
    <source>
        <dbReference type="Proteomes" id="UP000027161"/>
    </source>
</evidence>
<dbReference type="PROSITE" id="PS51257">
    <property type="entry name" value="PROKAR_LIPOPROTEIN"/>
    <property type="match status" value="1"/>
</dbReference>
<proteinExistence type="predicted"/>
<evidence type="ECO:0000313" key="3">
    <source>
        <dbReference type="EMBL" id="KDO02861.1"/>
    </source>
</evidence>
<dbReference type="EMBL" id="JFKF01000098">
    <property type="protein sequence ID" value="KDO02861.1"/>
    <property type="molecule type" value="Genomic_DNA"/>
</dbReference>
<evidence type="ECO:0000256" key="1">
    <source>
        <dbReference type="SAM" id="SignalP"/>
    </source>
</evidence>
<gene>
    <name evidence="3" type="ORF">REISMN_04735</name>
</gene>
<dbReference type="Gene3D" id="1.20.1270.180">
    <property type="match status" value="1"/>
</dbReference>
<keyword evidence="1" id="KW-0732">Signal</keyword>
<dbReference type="PANTHER" id="PTHR39176:SF1">
    <property type="entry name" value="PERIPLASMIC PROTEIN"/>
    <property type="match status" value="1"/>
</dbReference>
<protein>
    <recommendedName>
        <fullName evidence="2">Lysozyme inhibitor LprI-like N-terminal domain-containing protein</fullName>
    </recommendedName>
</protein>
<name>A0A8E0WLI7_9RICK</name>
<sequence>MKKAIIFCWLFLSSISCTFAVDCNNALTQGDMHYCADEEYKKVDKELNQIYQEILKHISDKQEQVNLLKKSQNLWIKYREAECEFQSFRVYGGSVYPMILLMCFTKKTKSVSKNLKPC</sequence>
<keyword evidence="4" id="KW-1185">Reference proteome</keyword>
<feature type="chain" id="PRO_5034763947" description="Lysozyme inhibitor LprI-like N-terminal domain-containing protein" evidence="1">
    <location>
        <begin position="21"/>
        <end position="118"/>
    </location>
</feature>
<dbReference type="PANTHER" id="PTHR39176">
    <property type="entry name" value="PERIPLASMIC PROTEIN-RELATED"/>
    <property type="match status" value="1"/>
</dbReference>
<feature type="domain" description="Lysozyme inhibitor LprI-like N-terminal" evidence="2">
    <location>
        <begin position="23"/>
        <end position="110"/>
    </location>
</feature>
<comment type="caution">
    <text evidence="3">The sequence shown here is derived from an EMBL/GenBank/DDBJ whole genome shotgun (WGS) entry which is preliminary data.</text>
</comment>
<evidence type="ECO:0000259" key="2">
    <source>
        <dbReference type="Pfam" id="PF07007"/>
    </source>
</evidence>
<reference evidence="3 4" key="1">
    <citation type="submission" date="2014-02" db="EMBL/GenBank/DDBJ databases">
        <title>Draft genome sequence of Rickettsia buchneri sp. nov. ISO7T.</title>
        <authorList>
            <person name="Felsheim R.F."/>
            <person name="Kurtti T.J."/>
            <person name="Munderloh U.G."/>
        </authorList>
    </citation>
    <scope>NUCLEOTIDE SEQUENCE [LARGE SCALE GENOMIC DNA]</scope>
    <source>
        <strain evidence="3 4">ISO7</strain>
    </source>
</reference>
<dbReference type="RefSeq" id="WP_008579500.1">
    <property type="nucleotide sequence ID" value="NZ_CP113531.1"/>
</dbReference>
<dbReference type="AlphaFoldDB" id="A0A8E0WLI7"/>
<feature type="signal peptide" evidence="1">
    <location>
        <begin position="1"/>
        <end position="20"/>
    </location>
</feature>
<dbReference type="InterPro" id="IPR009739">
    <property type="entry name" value="LprI-like_N"/>
</dbReference>
<dbReference type="Proteomes" id="UP000027161">
    <property type="component" value="Unassembled WGS sequence"/>
</dbReference>